<dbReference type="SUPFAM" id="SSF52540">
    <property type="entry name" value="P-loop containing nucleoside triphosphate hydrolases"/>
    <property type="match status" value="1"/>
</dbReference>
<dbReference type="Pfam" id="PF00685">
    <property type="entry name" value="Sulfotransfer_1"/>
    <property type="match status" value="1"/>
</dbReference>
<dbReference type="PANTHER" id="PTHR10605">
    <property type="entry name" value="HEPARAN SULFATE SULFOTRANSFERASE"/>
    <property type="match status" value="1"/>
</dbReference>
<dbReference type="InterPro" id="IPR000863">
    <property type="entry name" value="Sulfotransferase_dom"/>
</dbReference>
<evidence type="ECO:0000313" key="5">
    <source>
        <dbReference type="Proteomes" id="UP000178797"/>
    </source>
</evidence>
<evidence type="ECO:0000256" key="1">
    <source>
        <dbReference type="ARBA" id="ARBA00022679"/>
    </source>
</evidence>
<evidence type="ECO:0000259" key="3">
    <source>
        <dbReference type="Pfam" id="PF00685"/>
    </source>
</evidence>
<dbReference type="Proteomes" id="UP000178797">
    <property type="component" value="Unassembled WGS sequence"/>
</dbReference>
<dbReference type="GO" id="GO:0008146">
    <property type="term" value="F:sulfotransferase activity"/>
    <property type="evidence" value="ECO:0007669"/>
    <property type="project" value="InterPro"/>
</dbReference>
<dbReference type="InterPro" id="IPR027417">
    <property type="entry name" value="P-loop_NTPase"/>
</dbReference>
<evidence type="ECO:0000313" key="4">
    <source>
        <dbReference type="EMBL" id="OGL47144.1"/>
    </source>
</evidence>
<dbReference type="PANTHER" id="PTHR10605:SF56">
    <property type="entry name" value="BIFUNCTIONAL HEPARAN SULFATE N-DEACETYLASE_N-SULFOTRANSFERASE"/>
    <property type="match status" value="1"/>
</dbReference>
<dbReference type="EMBL" id="MGDE01000055">
    <property type="protein sequence ID" value="OGL47144.1"/>
    <property type="molecule type" value="Genomic_DNA"/>
</dbReference>
<protein>
    <recommendedName>
        <fullName evidence="3">Sulfotransferase domain-containing protein</fullName>
    </recommendedName>
</protein>
<keyword evidence="1" id="KW-0808">Transferase</keyword>
<proteinExistence type="predicted"/>
<accession>A0A1F7S1L7</accession>
<name>A0A1F7S1L7_9BACT</name>
<sequence length="263" mass="32222">MTNPVRLLPDFIIIGAQKCGTTTLYNNLIKHPYVIPALRKEIHFFDLYYEKGVTWYQAHFPSHLYKSYFLKIYKNFITGEATPYYIFHPLSPERTFEIVPKVKLIVLLRNPVDRAYSHYQYSVRMGHENLSFEDAIQNEMERMNNEREIIYNNCNNYSFNHQHFSYLSRGIYIEQLRRWHHYFPRDQILILKSEEFYLDPSSVFKHVYNFLNLPDLELNDYKKYNVYDYEKMDPITRRHLIKYYEQYNQELYDYLGVNFNWNK</sequence>
<gene>
    <name evidence="4" type="ORF">A2W05_03565</name>
</gene>
<dbReference type="InterPro" id="IPR037359">
    <property type="entry name" value="NST/OST"/>
</dbReference>
<dbReference type="AlphaFoldDB" id="A0A1F7S1L7"/>
<organism evidence="4 5">
    <name type="scientific">Candidatus Schekmanbacteria bacterium RBG_16_38_10</name>
    <dbReference type="NCBI Taxonomy" id="1817879"/>
    <lineage>
        <taxon>Bacteria</taxon>
        <taxon>Candidatus Schekmaniibacteriota</taxon>
    </lineage>
</organism>
<dbReference type="Gene3D" id="3.40.50.300">
    <property type="entry name" value="P-loop containing nucleotide triphosphate hydrolases"/>
    <property type="match status" value="1"/>
</dbReference>
<evidence type="ECO:0000256" key="2">
    <source>
        <dbReference type="ARBA" id="ARBA00023180"/>
    </source>
</evidence>
<reference evidence="4 5" key="1">
    <citation type="journal article" date="2016" name="Nat. Commun.">
        <title>Thousands of microbial genomes shed light on interconnected biogeochemical processes in an aquifer system.</title>
        <authorList>
            <person name="Anantharaman K."/>
            <person name="Brown C.T."/>
            <person name="Hug L.A."/>
            <person name="Sharon I."/>
            <person name="Castelle C.J."/>
            <person name="Probst A.J."/>
            <person name="Thomas B.C."/>
            <person name="Singh A."/>
            <person name="Wilkins M.J."/>
            <person name="Karaoz U."/>
            <person name="Brodie E.L."/>
            <person name="Williams K.H."/>
            <person name="Hubbard S.S."/>
            <person name="Banfield J.F."/>
        </authorList>
    </citation>
    <scope>NUCLEOTIDE SEQUENCE [LARGE SCALE GENOMIC DNA]</scope>
</reference>
<keyword evidence="2" id="KW-0325">Glycoprotein</keyword>
<comment type="caution">
    <text evidence="4">The sequence shown here is derived from an EMBL/GenBank/DDBJ whole genome shotgun (WGS) entry which is preliminary data.</text>
</comment>
<feature type="domain" description="Sulfotransferase" evidence="3">
    <location>
        <begin position="9"/>
        <end position="241"/>
    </location>
</feature>